<feature type="transmembrane region" description="Helical" evidence="1">
    <location>
        <begin position="187"/>
        <end position="207"/>
    </location>
</feature>
<keyword evidence="1" id="KW-0472">Membrane</keyword>
<proteinExistence type="predicted"/>
<feature type="transmembrane region" description="Helical" evidence="1">
    <location>
        <begin position="133"/>
        <end position="149"/>
    </location>
</feature>
<evidence type="ECO:0000256" key="1">
    <source>
        <dbReference type="SAM" id="Phobius"/>
    </source>
</evidence>
<dbReference type="RefSeq" id="WP_050379535.1">
    <property type="nucleotide sequence ID" value="NZ_LLYZ01000001.1"/>
</dbReference>
<dbReference type="Pfam" id="PF14897">
    <property type="entry name" value="EpsG"/>
    <property type="match status" value="1"/>
</dbReference>
<keyword evidence="3" id="KW-1185">Reference proteome</keyword>
<keyword evidence="1" id="KW-0812">Transmembrane</keyword>
<feature type="transmembrane region" description="Helical" evidence="1">
    <location>
        <begin position="264"/>
        <end position="285"/>
    </location>
</feature>
<feature type="transmembrane region" description="Helical" evidence="1">
    <location>
        <begin position="27"/>
        <end position="43"/>
    </location>
</feature>
<gene>
    <name evidence="2" type="ORF">AR438_00245</name>
</gene>
<dbReference type="STRING" id="452084.AR438_00245"/>
<accession>A0A0Q3KSV2</accession>
<dbReference type="Proteomes" id="UP000051682">
    <property type="component" value="Unassembled WGS sequence"/>
</dbReference>
<dbReference type="EMBL" id="LLYZ01000001">
    <property type="protein sequence ID" value="KQK27516.1"/>
    <property type="molecule type" value="Genomic_DNA"/>
</dbReference>
<feature type="transmembrane region" description="Helical" evidence="1">
    <location>
        <begin position="155"/>
        <end position="180"/>
    </location>
</feature>
<evidence type="ECO:0000313" key="3">
    <source>
        <dbReference type="Proteomes" id="UP000051682"/>
    </source>
</evidence>
<comment type="caution">
    <text evidence="2">The sequence shown here is derived from an EMBL/GenBank/DDBJ whole genome shotgun (WGS) entry which is preliminary data.</text>
</comment>
<feature type="transmembrane region" description="Helical" evidence="1">
    <location>
        <begin position="239"/>
        <end position="257"/>
    </location>
</feature>
<name>A0A0Q3KSV2_9FLAO</name>
<protein>
    <submittedName>
        <fullName evidence="2">Uncharacterized protein</fullName>
    </submittedName>
</protein>
<reference evidence="2 3" key="1">
    <citation type="submission" date="2015-10" db="EMBL/GenBank/DDBJ databases">
        <title>Chryseobacterium aquaticum genome.</title>
        <authorList>
            <person name="Newman J.D."/>
            <person name="Ferguson M.B."/>
            <person name="Miller J.R."/>
        </authorList>
    </citation>
    <scope>NUCLEOTIDE SEQUENCE [LARGE SCALE GENOMIC DNA]</scope>
    <source>
        <strain evidence="2 3">KCTC 12483</strain>
    </source>
</reference>
<dbReference type="InterPro" id="IPR049458">
    <property type="entry name" value="EpsG-like"/>
</dbReference>
<sequence>MVILLLFLFALISVIYFFDFKNTIVKNIIAISICVILILVAGLREKGIDSDYYVYRNFWRTRNLLGNVEYSFYILRNFIKNTLGLDFQFLLLLFAFLGVSAKVSAIRLIAPFLWGSILIYFSHYFILHEFTQIRIGVATGFILFSIYFLSEKKYFLYFTFALISIFFHQSCVVVLLFPLIKNARTNILIFTLLIPLGYLLYFLNTYLNINIPIPGIQEKIDLYEEATESGFLKDSKINAFNSLFLIRVSIFYILFFYSKKISPFFSGFYIFLKIYALSLFTFLFFNKIPVFSFRLQELLGVVEIVLIPTIIFLFSDKFKWIGRLSVWAIALTFLLLNIFYIKLIIVK</sequence>
<keyword evidence="1" id="KW-1133">Transmembrane helix</keyword>
<dbReference type="AlphaFoldDB" id="A0A0Q3KSV2"/>
<feature type="transmembrane region" description="Helical" evidence="1">
    <location>
        <begin position="326"/>
        <end position="345"/>
    </location>
</feature>
<evidence type="ECO:0000313" key="2">
    <source>
        <dbReference type="EMBL" id="KQK27516.1"/>
    </source>
</evidence>
<organism evidence="2 3">
    <name type="scientific">Chryseobacterium aquaticum</name>
    <dbReference type="NCBI Taxonomy" id="452084"/>
    <lineage>
        <taxon>Bacteria</taxon>
        <taxon>Pseudomonadati</taxon>
        <taxon>Bacteroidota</taxon>
        <taxon>Flavobacteriia</taxon>
        <taxon>Flavobacteriales</taxon>
        <taxon>Weeksellaceae</taxon>
        <taxon>Chryseobacterium group</taxon>
        <taxon>Chryseobacterium</taxon>
    </lineage>
</organism>
<feature type="transmembrane region" description="Helical" evidence="1">
    <location>
        <begin position="297"/>
        <end position="314"/>
    </location>
</feature>
<dbReference type="OrthoDB" id="6631730at2"/>